<dbReference type="AlphaFoldDB" id="A0ABD6EKE2"/>
<dbReference type="EMBL" id="JBGFUD010004480">
    <property type="protein sequence ID" value="MFH4979662.1"/>
    <property type="molecule type" value="Genomic_DNA"/>
</dbReference>
<comment type="caution">
    <text evidence="1">The sequence shown here is derived from an EMBL/GenBank/DDBJ whole genome shotgun (WGS) entry which is preliminary data.</text>
</comment>
<protein>
    <submittedName>
        <fullName evidence="1">Uncharacterized protein</fullName>
    </submittedName>
</protein>
<dbReference type="Proteomes" id="UP001608902">
    <property type="component" value="Unassembled WGS sequence"/>
</dbReference>
<evidence type="ECO:0000313" key="2">
    <source>
        <dbReference type="Proteomes" id="UP001608902"/>
    </source>
</evidence>
<keyword evidence="2" id="KW-1185">Reference proteome</keyword>
<gene>
    <name evidence="1" type="ORF">AB6A40_006371</name>
</gene>
<evidence type="ECO:0000313" key="1">
    <source>
        <dbReference type="EMBL" id="MFH4979662.1"/>
    </source>
</evidence>
<name>A0ABD6EKE2_9BILA</name>
<accession>A0ABD6EKE2</accession>
<reference evidence="1 2" key="1">
    <citation type="submission" date="2024-08" db="EMBL/GenBank/DDBJ databases">
        <title>Gnathostoma spinigerum genome.</title>
        <authorList>
            <person name="Gonzalez-Bertolin B."/>
            <person name="Monzon S."/>
            <person name="Zaballos A."/>
            <person name="Jimenez P."/>
            <person name="Dekumyoy P."/>
            <person name="Varona S."/>
            <person name="Cuesta I."/>
            <person name="Sumanam S."/>
            <person name="Adisakwattana P."/>
            <person name="Gasser R.B."/>
            <person name="Hernandez-Gonzalez A."/>
            <person name="Young N.D."/>
            <person name="Perteguer M.J."/>
        </authorList>
    </citation>
    <scope>NUCLEOTIDE SEQUENCE [LARGE SCALE GENOMIC DNA]</scope>
    <source>
        <strain evidence="1">AL3</strain>
        <tissue evidence="1">Liver</tissue>
    </source>
</reference>
<proteinExistence type="predicted"/>
<sequence>MKKINISIRCPRIRRILSKYSSCVHREIRFRVDQPLSGWFRLCRAGTRGRGSGFPLLRCPLDFIIRNRHCTHIFCSIQAYQMHPD</sequence>
<organism evidence="1 2">
    <name type="scientific">Gnathostoma spinigerum</name>
    <dbReference type="NCBI Taxonomy" id="75299"/>
    <lineage>
        <taxon>Eukaryota</taxon>
        <taxon>Metazoa</taxon>
        <taxon>Ecdysozoa</taxon>
        <taxon>Nematoda</taxon>
        <taxon>Chromadorea</taxon>
        <taxon>Rhabditida</taxon>
        <taxon>Spirurina</taxon>
        <taxon>Gnathostomatomorpha</taxon>
        <taxon>Gnathostomatoidea</taxon>
        <taxon>Gnathostomatidae</taxon>
        <taxon>Gnathostoma</taxon>
    </lineage>
</organism>